<keyword evidence="2" id="KW-0378">Hydrolase</keyword>
<accession>A0A7U6GDG1</accession>
<dbReference type="EMBL" id="AP012051">
    <property type="protein sequence ID" value="BAL80383.1"/>
    <property type="molecule type" value="Genomic_DNA"/>
</dbReference>
<gene>
    <name evidence="2" type="ordered locus">CSE_02570</name>
</gene>
<feature type="domain" description="Isochorismatase-like" evidence="1">
    <location>
        <begin position="4"/>
        <end position="177"/>
    </location>
</feature>
<organism evidence="2 3">
    <name type="scientific">Caldisericum exile (strain DSM 21853 / NBRC 104410 / AZM16c01)</name>
    <dbReference type="NCBI Taxonomy" id="511051"/>
    <lineage>
        <taxon>Bacteria</taxon>
        <taxon>Pseudomonadati</taxon>
        <taxon>Caldisericota/Cryosericota group</taxon>
        <taxon>Caldisericota</taxon>
        <taxon>Caldisericia</taxon>
        <taxon>Caldisericales</taxon>
        <taxon>Caldisericaceae</taxon>
        <taxon>Caldisericum</taxon>
    </lineage>
</organism>
<dbReference type="CDD" id="cd00431">
    <property type="entry name" value="cysteine_hydrolases"/>
    <property type="match status" value="1"/>
</dbReference>
<protein>
    <submittedName>
        <fullName evidence="2">Hydrolase</fullName>
    </submittedName>
</protein>
<dbReference type="AlphaFoldDB" id="A0A7U6GDG1"/>
<keyword evidence="3" id="KW-1185">Reference proteome</keyword>
<dbReference type="Gene3D" id="3.40.50.850">
    <property type="entry name" value="Isochorismatase-like"/>
    <property type="match status" value="1"/>
</dbReference>
<dbReference type="RefSeq" id="WP_014452790.1">
    <property type="nucleotide sequence ID" value="NC_017096.1"/>
</dbReference>
<dbReference type="KEGG" id="cex:CSE_02570"/>
<proteinExistence type="predicted"/>
<dbReference type="OrthoDB" id="9791276at2"/>
<dbReference type="Pfam" id="PF00857">
    <property type="entry name" value="Isochorismatase"/>
    <property type="match status" value="1"/>
</dbReference>
<dbReference type="GO" id="GO:0016787">
    <property type="term" value="F:hydrolase activity"/>
    <property type="evidence" value="ECO:0007669"/>
    <property type="project" value="UniProtKB-KW"/>
</dbReference>
<evidence type="ECO:0000259" key="1">
    <source>
        <dbReference type="Pfam" id="PF00857"/>
    </source>
</evidence>
<evidence type="ECO:0000313" key="2">
    <source>
        <dbReference type="EMBL" id="BAL80383.1"/>
    </source>
</evidence>
<evidence type="ECO:0000313" key="3">
    <source>
        <dbReference type="Proteomes" id="UP000004793"/>
    </source>
</evidence>
<name>A0A7U6GDG1_CALEA</name>
<dbReference type="SUPFAM" id="SSF52499">
    <property type="entry name" value="Isochorismatase-like hydrolases"/>
    <property type="match status" value="1"/>
</dbReference>
<dbReference type="InterPro" id="IPR036380">
    <property type="entry name" value="Isochorismatase-like_sf"/>
</dbReference>
<reference evidence="2 3" key="1">
    <citation type="submission" date="2011-01" db="EMBL/GenBank/DDBJ databases">
        <title>Whole genome sequence of Caldisericum exile AZM16c01.</title>
        <authorList>
            <person name="Narita-Yamada S."/>
            <person name="Kawakoshi A."/>
            <person name="Nakamura S."/>
            <person name="Sasagawa M."/>
            <person name="Fukada J."/>
            <person name="Sekine M."/>
            <person name="Kato Y."/>
            <person name="Fukai R."/>
            <person name="Sasaki K."/>
            <person name="Hanamaki A."/>
            <person name="Narita H."/>
            <person name="Konno Y."/>
            <person name="Mori K."/>
            <person name="Yamazaki S."/>
            <person name="Suzuki K."/>
            <person name="Fujita N."/>
        </authorList>
    </citation>
    <scope>NUCLEOTIDE SEQUENCE [LARGE SCALE GENOMIC DNA]</scope>
    <source>
        <strain evidence="3">DSM 21853 / NBRC 104410 / AZM16c01</strain>
    </source>
</reference>
<dbReference type="PANTHER" id="PTHR47044">
    <property type="entry name" value="OS02G0276400 PROTEIN"/>
    <property type="match status" value="1"/>
</dbReference>
<sequence length="189" mass="21451">MKPALLIIDMQEDFLDESSPLFVKGGREIIPNIEMLLSFFRKQNLNRIFIKREHRGSIDIDKPRIPYGGKVLLPNSEGAKIVKELFPMESEIVVIKKRFSAFFHTELDLILRRLQIDTLILTGVQTPNCIRATAVDGVSYDYDVIVVSDGTASSSDEVQKANLFDLEKMGIKILNVNDVIEFIKKQLVV</sequence>
<dbReference type="InterPro" id="IPR000868">
    <property type="entry name" value="Isochorismatase-like_dom"/>
</dbReference>
<dbReference type="Proteomes" id="UP000004793">
    <property type="component" value="Chromosome"/>
</dbReference>